<comment type="subcellular location">
    <subcellularLocation>
        <location evidence="1">Cytoplasm</location>
        <location evidence="1">Cytoskeleton</location>
        <location evidence="1">Cilium axoneme</location>
    </subcellularLocation>
</comment>
<dbReference type="EMBL" id="VZTZ01032628">
    <property type="protein sequence ID" value="NXU41771.1"/>
    <property type="molecule type" value="Genomic_DNA"/>
</dbReference>
<dbReference type="GO" id="GO:0001534">
    <property type="term" value="C:radial spoke"/>
    <property type="evidence" value="ECO:0007669"/>
    <property type="project" value="InterPro"/>
</dbReference>
<dbReference type="OrthoDB" id="272202at2759"/>
<organism evidence="7 8">
    <name type="scientific">Drymodes brunneopygia</name>
    <dbReference type="NCBI Taxonomy" id="626378"/>
    <lineage>
        <taxon>Eukaryota</taxon>
        <taxon>Metazoa</taxon>
        <taxon>Chordata</taxon>
        <taxon>Craniata</taxon>
        <taxon>Vertebrata</taxon>
        <taxon>Euteleostomi</taxon>
        <taxon>Archelosauria</taxon>
        <taxon>Archosauria</taxon>
        <taxon>Dinosauria</taxon>
        <taxon>Saurischia</taxon>
        <taxon>Theropoda</taxon>
        <taxon>Coelurosauria</taxon>
        <taxon>Aves</taxon>
        <taxon>Neognathae</taxon>
        <taxon>Neoaves</taxon>
        <taxon>Telluraves</taxon>
        <taxon>Australaves</taxon>
        <taxon>Passeriformes</taxon>
        <taxon>Petroicidae</taxon>
        <taxon>Drymodes</taxon>
    </lineage>
</organism>
<dbReference type="GO" id="GO:0035082">
    <property type="term" value="P:axoneme assembly"/>
    <property type="evidence" value="ECO:0007669"/>
    <property type="project" value="TreeGrafter"/>
</dbReference>
<keyword evidence="3" id="KW-0969">Cilium</keyword>
<evidence type="ECO:0000256" key="2">
    <source>
        <dbReference type="ARBA" id="ARBA00022490"/>
    </source>
</evidence>
<dbReference type="Pfam" id="PF04712">
    <property type="entry name" value="Radial_spoke"/>
    <property type="match status" value="1"/>
</dbReference>
<evidence type="ECO:0000313" key="8">
    <source>
        <dbReference type="Proteomes" id="UP000525319"/>
    </source>
</evidence>
<dbReference type="Proteomes" id="UP000525319">
    <property type="component" value="Unassembled WGS sequence"/>
</dbReference>
<dbReference type="InterPro" id="IPR006802">
    <property type="entry name" value="Radial_spoke"/>
</dbReference>
<sequence>ERGHGPYQPHEPGYGLDQPGYSPYEDEIPDPQARSLAITNAKAFLLKTSTRSGLNLYDHFANILTKVLDEQPANTVDIIENISKDVKWAQFRKKMDTLRDEHQIPPTFESAEKCKALFVKDSGEEREDVDEEMGQPSLPNVMEAAFYFEQAGIGLSKDESYYIFLSLKNLINVQPIQTCRFWGKILGLEMNYIIAEVQLREGGEEEEAGEEGEETAVEGEKEIDEGEEEQKEKEPEPPKSTYKPPPEVPKEENGTGTNKYVYFVCNEPGKPWVKLPPVTPAQIVCARKIKKFFTGRLDAPIVSFPPFPGNEANYLRAQIARISAGTHVSPTGFYQFENEDEEEEEGGAFEENPEFEPPPVTEMVESLAMWAHHVKGILKQGRCIWINPQKSEENEEEEEDEEDKEEGEEQQEERGPPLLTLISEDEGMNDIPAWTAQASTDLIPQYSLAILQSNRWPGAYAFASGRKFENIYFGWGHKYSPESHTPMLPPPAQTEFPSGPGITEAVDPTVEEEMAFKAAQEEALAEAQEGEEEEGEDD</sequence>
<feature type="region of interest" description="Disordered" evidence="6">
    <location>
        <begin position="388"/>
        <end position="417"/>
    </location>
</feature>
<feature type="region of interest" description="Disordered" evidence="6">
    <location>
        <begin position="484"/>
        <end position="504"/>
    </location>
</feature>
<feature type="non-terminal residue" evidence="7">
    <location>
        <position position="538"/>
    </location>
</feature>
<evidence type="ECO:0000256" key="5">
    <source>
        <dbReference type="ARBA" id="ARBA00023273"/>
    </source>
</evidence>
<name>A0A7L3KJU1_9PASS</name>
<feature type="compositionally biased region" description="Acidic residues" evidence="6">
    <location>
        <begin position="393"/>
        <end position="411"/>
    </location>
</feature>
<proteinExistence type="predicted"/>
<dbReference type="AlphaFoldDB" id="A0A7L3KJU1"/>
<feature type="compositionally biased region" description="Acidic residues" evidence="6">
    <location>
        <begin position="528"/>
        <end position="538"/>
    </location>
</feature>
<evidence type="ECO:0000256" key="4">
    <source>
        <dbReference type="ARBA" id="ARBA00023212"/>
    </source>
</evidence>
<evidence type="ECO:0000256" key="3">
    <source>
        <dbReference type="ARBA" id="ARBA00023069"/>
    </source>
</evidence>
<feature type="region of interest" description="Disordered" evidence="6">
    <location>
        <begin position="519"/>
        <end position="538"/>
    </location>
</feature>
<protein>
    <submittedName>
        <fullName evidence="7">RSH4A protein</fullName>
    </submittedName>
</protein>
<dbReference type="PANTHER" id="PTHR13159">
    <property type="entry name" value="RADIAL SPOKEHEAD-RELATED"/>
    <property type="match status" value="1"/>
</dbReference>
<evidence type="ECO:0000256" key="1">
    <source>
        <dbReference type="ARBA" id="ARBA00004430"/>
    </source>
</evidence>
<dbReference type="CDD" id="cd22963">
    <property type="entry name" value="DD_CrRSP4-like"/>
    <property type="match status" value="1"/>
</dbReference>
<dbReference type="PANTHER" id="PTHR13159:SF0">
    <property type="entry name" value="RADIAL SPOKE HEAD 6 HOMOLOG A"/>
    <property type="match status" value="1"/>
</dbReference>
<keyword evidence="2" id="KW-0963">Cytoplasm</keyword>
<feature type="compositionally biased region" description="Acidic residues" evidence="6">
    <location>
        <begin position="203"/>
        <end position="229"/>
    </location>
</feature>
<keyword evidence="4" id="KW-0206">Cytoskeleton</keyword>
<keyword evidence="5" id="KW-0966">Cell projection</keyword>
<evidence type="ECO:0000313" key="7">
    <source>
        <dbReference type="EMBL" id="NXU41771.1"/>
    </source>
</evidence>
<gene>
    <name evidence="7" type="primary">Rsph4a</name>
    <name evidence="7" type="ORF">DRYBRU_R01225</name>
</gene>
<evidence type="ECO:0000256" key="6">
    <source>
        <dbReference type="SAM" id="MobiDB-lite"/>
    </source>
</evidence>
<keyword evidence="8" id="KW-1185">Reference proteome</keyword>
<accession>A0A7L3KJU1</accession>
<comment type="caution">
    <text evidence="7">The sequence shown here is derived from an EMBL/GenBank/DDBJ whole genome shotgun (WGS) entry which is preliminary data.</text>
</comment>
<feature type="non-terminal residue" evidence="7">
    <location>
        <position position="1"/>
    </location>
</feature>
<reference evidence="7 8" key="1">
    <citation type="submission" date="2019-09" db="EMBL/GenBank/DDBJ databases">
        <title>Bird 10,000 Genomes (B10K) Project - Family phase.</title>
        <authorList>
            <person name="Zhang G."/>
        </authorList>
    </citation>
    <scope>NUCLEOTIDE SEQUENCE [LARGE SCALE GENOMIC DNA]</scope>
    <source>
        <strain evidence="7">B10K-DU-030-03</strain>
    </source>
</reference>
<dbReference type="GO" id="GO:0060294">
    <property type="term" value="P:cilium movement involved in cell motility"/>
    <property type="evidence" value="ECO:0007669"/>
    <property type="project" value="InterPro"/>
</dbReference>
<feature type="region of interest" description="Disordered" evidence="6">
    <location>
        <begin position="201"/>
        <end position="254"/>
    </location>
</feature>
<feature type="region of interest" description="Disordered" evidence="6">
    <location>
        <begin position="1"/>
        <end position="29"/>
    </location>
</feature>